<dbReference type="InterPro" id="IPR003767">
    <property type="entry name" value="Malate/L-lactate_DH-like"/>
</dbReference>
<evidence type="ECO:0000313" key="4">
    <source>
        <dbReference type="Proteomes" id="UP000559860"/>
    </source>
</evidence>
<keyword evidence="4" id="KW-1185">Reference proteome</keyword>
<organism evidence="3 4">
    <name type="scientific">Gluconacetobacter aggeris</name>
    <dbReference type="NCBI Taxonomy" id="1286186"/>
    <lineage>
        <taxon>Bacteria</taxon>
        <taxon>Pseudomonadati</taxon>
        <taxon>Pseudomonadota</taxon>
        <taxon>Alphaproteobacteria</taxon>
        <taxon>Acetobacterales</taxon>
        <taxon>Acetobacteraceae</taxon>
        <taxon>Gluconacetobacter</taxon>
    </lineage>
</organism>
<evidence type="ECO:0000256" key="2">
    <source>
        <dbReference type="ARBA" id="ARBA00023002"/>
    </source>
</evidence>
<dbReference type="InterPro" id="IPR043143">
    <property type="entry name" value="Mal/L-sulf/L-lact_DH-like_NADP"/>
</dbReference>
<dbReference type="Proteomes" id="UP000559860">
    <property type="component" value="Unassembled WGS sequence"/>
</dbReference>
<name>A0A7W4NY05_9PROT</name>
<dbReference type="Gene3D" id="3.30.1370.60">
    <property type="entry name" value="Hypothetical oxidoreductase yiak, domain 2"/>
    <property type="match status" value="1"/>
</dbReference>
<dbReference type="EMBL" id="JABEQD010000003">
    <property type="protein sequence ID" value="MBB2168073.1"/>
    <property type="molecule type" value="Genomic_DNA"/>
</dbReference>
<keyword evidence="2" id="KW-0560">Oxidoreductase</keyword>
<dbReference type="InterPro" id="IPR036111">
    <property type="entry name" value="Mal/L-sulfo/L-lacto_DH-like_sf"/>
</dbReference>
<proteinExistence type="inferred from homology"/>
<dbReference type="AlphaFoldDB" id="A0A7W4NY05"/>
<dbReference type="RefSeq" id="WP_182985669.1">
    <property type="nucleotide sequence ID" value="NZ_JABEQD010000003.1"/>
</dbReference>
<gene>
    <name evidence="3" type="ORF">HLH36_06845</name>
</gene>
<dbReference type="Gene3D" id="1.10.1530.10">
    <property type="match status" value="1"/>
</dbReference>
<comment type="similarity">
    <text evidence="1">Belongs to the LDH2/MDH2 oxidoreductase family.</text>
</comment>
<comment type="caution">
    <text evidence="3">The sequence shown here is derived from an EMBL/GenBank/DDBJ whole genome shotgun (WGS) entry which is preliminary data.</text>
</comment>
<reference evidence="3 4" key="1">
    <citation type="submission" date="2020-04" db="EMBL/GenBank/DDBJ databases">
        <title>Description of novel Gluconacetobacter.</title>
        <authorList>
            <person name="Sombolestani A."/>
        </authorList>
    </citation>
    <scope>NUCLEOTIDE SEQUENCE [LARGE SCALE GENOMIC DNA]</scope>
    <source>
        <strain evidence="3 4">LMG 27801</strain>
    </source>
</reference>
<dbReference type="SUPFAM" id="SSF89733">
    <property type="entry name" value="L-sulfolactate dehydrogenase-like"/>
    <property type="match status" value="1"/>
</dbReference>
<evidence type="ECO:0000313" key="3">
    <source>
        <dbReference type="EMBL" id="MBB2168073.1"/>
    </source>
</evidence>
<sequence>MKRIAARLLEREIVSLLVTWGMPETFSRTASHVMVETDLRGIDSHGVGMIPFYAEAAREGRLNLRPNIAVLHERQSALLIDADNGLGHPAAVMAMSKAIGKARETGVGIAGVTRSRHFGAAGYYAQMAADAGLIGLAFTNSTGPLAVPTFGREPFLGTNPIAFAAPAARNPSLVLDMATTTVAYGKITIARRAGKPIPEGWAVDEEGKAVTDANIAAKSRRLTPLGGGRSSSGHKGYGLALMVEVLCATMTGANKSAGETGHFVMAINPLSFGEDGAFEAGLDRLIDLVHGLARQDLDQSVLVPGDPEYAAYEERIRLGIPLGMTLLEELRAEFVRSELPFYLG</sequence>
<protein>
    <submittedName>
        <fullName evidence="3">Ldh family oxidoreductase</fullName>
    </submittedName>
</protein>
<evidence type="ECO:0000256" key="1">
    <source>
        <dbReference type="ARBA" id="ARBA00006056"/>
    </source>
</evidence>
<dbReference type="GO" id="GO:0016491">
    <property type="term" value="F:oxidoreductase activity"/>
    <property type="evidence" value="ECO:0007669"/>
    <property type="project" value="UniProtKB-KW"/>
</dbReference>
<accession>A0A7W4NY05</accession>
<dbReference type="PANTHER" id="PTHR11091:SF0">
    <property type="entry name" value="MALATE DEHYDROGENASE"/>
    <property type="match status" value="1"/>
</dbReference>
<dbReference type="PANTHER" id="PTHR11091">
    <property type="entry name" value="OXIDOREDUCTASE-RELATED"/>
    <property type="match status" value="1"/>
</dbReference>
<dbReference type="InterPro" id="IPR043144">
    <property type="entry name" value="Mal/L-sulf/L-lact_DH-like_ah"/>
</dbReference>
<dbReference type="Pfam" id="PF02615">
    <property type="entry name" value="Ldh_2"/>
    <property type="match status" value="1"/>
</dbReference>